<dbReference type="InterPro" id="IPR032013">
    <property type="entry name" value="DUF4795"/>
</dbReference>
<dbReference type="AlphaFoldDB" id="A0A084VB56"/>
<sequence>MESSRTCSELLSEAIGTPEPGALNFTALQQLLQAVLRKLDIENVTIEHIENSPSHNESSTERERDDSQFEKETVEKFEESEAYQLLLARVNELEEVLQGLKGEVLDQKRISSAVLPTIEQLEQFQSGRSSPLHPEHGSALDLLSHTARLDTIDETIGRLTALANDSVLEYSRIEKSLFPYLDGGELAIIRGQLDNINQLLKTHFPGYRSHCSSVSVLRTSRPSNLGDTVPIDFYQYPAPNSIKSRISRRTTIQNQPVPDYGKELDTIRTVLMGLIARLPMSESSDSDTAEAPSNHSLELAANNIRMVWPREIEELFASNDERIEALESSLTKIDKQVESIENRSVSLDETIEQLSLSLESSRKTIDSRLVELEGRLEKKLQNLDERNNREQFETTARINELEHQVENRVDFAHFRTRLGKETFHRTIEELYHRIDNRVEQFTAELKLIWSQFKDSSSEMRGKCGKDELESLETRTRRRLTHLQLLVGNLQRTIRKSVEAAGTKVRLGPDNLRCVSCNHEATMNMLAELIPTGKAVRAVENERERRIKQLNKLVTKITTENARRETTFDVNKLTKKSTKKADMVAPPNLAYKVHKLK</sequence>
<evidence type="ECO:0000256" key="2">
    <source>
        <dbReference type="SAM" id="MobiDB-lite"/>
    </source>
</evidence>
<dbReference type="Pfam" id="PF16043">
    <property type="entry name" value="DUF4795"/>
    <property type="match status" value="1"/>
</dbReference>
<dbReference type="VEuPathDB" id="VectorBase:ASIS014051"/>
<dbReference type="EMBL" id="KE524276">
    <property type="protein sequence ID" value="KFB35200.1"/>
    <property type="molecule type" value="Genomic_DNA"/>
</dbReference>
<keyword evidence="6" id="KW-1185">Reference proteome</keyword>
<dbReference type="PANTHER" id="PTHR23159:SF31">
    <property type="entry name" value="CENTROSOME-ASSOCIATED PROTEIN CEP250 ISOFORM X1"/>
    <property type="match status" value="1"/>
</dbReference>
<feature type="compositionally biased region" description="Basic and acidic residues" evidence="2">
    <location>
        <begin position="58"/>
        <end position="73"/>
    </location>
</feature>
<accession>A0A084VB56</accession>
<feature type="domain" description="DUF4795" evidence="3">
    <location>
        <begin position="339"/>
        <end position="543"/>
    </location>
</feature>
<dbReference type="OMA" id="HKERINW"/>
<evidence type="ECO:0000313" key="5">
    <source>
        <dbReference type="EnsemblMetazoa" id="ASIC001197-PA"/>
    </source>
</evidence>
<dbReference type="EMBL" id="ATLV01005282">
    <property type="status" value="NOT_ANNOTATED_CDS"/>
    <property type="molecule type" value="Genomic_DNA"/>
</dbReference>
<organism evidence="4">
    <name type="scientific">Anopheles sinensis</name>
    <name type="common">Mosquito</name>
    <dbReference type="NCBI Taxonomy" id="74873"/>
    <lineage>
        <taxon>Eukaryota</taxon>
        <taxon>Metazoa</taxon>
        <taxon>Ecdysozoa</taxon>
        <taxon>Arthropoda</taxon>
        <taxon>Hexapoda</taxon>
        <taxon>Insecta</taxon>
        <taxon>Pterygota</taxon>
        <taxon>Neoptera</taxon>
        <taxon>Endopterygota</taxon>
        <taxon>Diptera</taxon>
        <taxon>Nematocera</taxon>
        <taxon>Culicoidea</taxon>
        <taxon>Culicidae</taxon>
        <taxon>Anophelinae</taxon>
        <taxon>Anopheles</taxon>
    </lineage>
</organism>
<dbReference type="VEuPathDB" id="VectorBase:ASIC001197"/>
<protein>
    <recommendedName>
        <fullName evidence="3">DUF4795 domain-containing protein</fullName>
    </recommendedName>
</protein>
<dbReference type="Proteomes" id="UP000030765">
    <property type="component" value="Unassembled WGS sequence"/>
</dbReference>
<reference evidence="4 6" key="1">
    <citation type="journal article" date="2014" name="BMC Genomics">
        <title>Genome sequence of Anopheles sinensis provides insight into genetics basis of mosquito competence for malaria parasites.</title>
        <authorList>
            <person name="Zhou D."/>
            <person name="Zhang D."/>
            <person name="Ding G."/>
            <person name="Shi L."/>
            <person name="Hou Q."/>
            <person name="Ye Y."/>
            <person name="Xu Y."/>
            <person name="Zhou H."/>
            <person name="Xiong C."/>
            <person name="Li S."/>
            <person name="Yu J."/>
            <person name="Hong S."/>
            <person name="Yu X."/>
            <person name="Zou P."/>
            <person name="Chen C."/>
            <person name="Chang X."/>
            <person name="Wang W."/>
            <person name="Lv Y."/>
            <person name="Sun Y."/>
            <person name="Ma L."/>
            <person name="Shen B."/>
            <person name="Zhu C."/>
        </authorList>
    </citation>
    <scope>NUCLEOTIDE SEQUENCE [LARGE SCALE GENOMIC DNA]</scope>
</reference>
<dbReference type="EnsemblMetazoa" id="ASIC001197-RA">
    <property type="protein sequence ID" value="ASIC001197-PA"/>
    <property type="gene ID" value="ASIC001197"/>
</dbReference>
<name>A0A084VB56_ANOSI</name>
<evidence type="ECO:0000313" key="4">
    <source>
        <dbReference type="EMBL" id="KFB35200.1"/>
    </source>
</evidence>
<dbReference type="PANTHER" id="PTHR23159">
    <property type="entry name" value="CENTROSOMAL PROTEIN 2"/>
    <property type="match status" value="1"/>
</dbReference>
<feature type="region of interest" description="Disordered" evidence="2">
    <location>
        <begin position="49"/>
        <end position="73"/>
    </location>
</feature>
<evidence type="ECO:0000256" key="1">
    <source>
        <dbReference type="SAM" id="Coils"/>
    </source>
</evidence>
<feature type="coiled-coil region" evidence="1">
    <location>
        <begin position="83"/>
        <end position="110"/>
    </location>
</feature>
<evidence type="ECO:0000313" key="6">
    <source>
        <dbReference type="Proteomes" id="UP000030765"/>
    </source>
</evidence>
<reference evidence="5" key="2">
    <citation type="submission" date="2020-05" db="UniProtKB">
        <authorList>
            <consortium name="EnsemblMetazoa"/>
        </authorList>
    </citation>
    <scope>IDENTIFICATION</scope>
</reference>
<evidence type="ECO:0000259" key="3">
    <source>
        <dbReference type="Pfam" id="PF16043"/>
    </source>
</evidence>
<keyword evidence="1" id="KW-0175">Coiled coil</keyword>
<gene>
    <name evidence="4" type="ORF">ZHAS_00001197</name>
</gene>
<proteinExistence type="predicted"/>
<dbReference type="OrthoDB" id="5981048at2759"/>